<dbReference type="InterPro" id="IPR012686">
    <property type="entry name" value="HPA_isomer/decarb_N"/>
</dbReference>
<sequence length="255" mass="26588">MFALHDHLIHLEAAPLACDVDLQTVGVWLATGAACRPPVSGAIYGTLLNDRAALEALGDAVHAAPYKAPPQAPVLYVKPRNTFAGHRANVVVPDDDEGVQIGGSLGIVIGRTACRVSAENALEHVAGYTIVADLCVPHESVYRPSVRFRARDGFCVIGPAIVARRHVADPDALPITVSIEGQVPFNAGTSTSIRNVARLIADVTDFMTLSPGDVLTMGVPHGAPIAHAGNAVSVAIGDMPPLCFSMKANAEGGER</sequence>
<protein>
    <submittedName>
        <fullName evidence="4">2-hydroxyhepta-2,4-diene-1,7-dioate isomerase</fullName>
    </submittedName>
    <submittedName>
        <fullName evidence="3">Fumarylacetoacetate hydrolase family protein</fullName>
    </submittedName>
</protein>
<dbReference type="Gene3D" id="3.90.850.10">
    <property type="entry name" value="Fumarylacetoacetase-like, C-terminal domain"/>
    <property type="match status" value="1"/>
</dbReference>
<reference evidence="4" key="2">
    <citation type="submission" date="2019-08" db="EMBL/GenBank/DDBJ databases">
        <authorList>
            <person name="Im W.-T."/>
        </authorList>
    </citation>
    <scope>NUCLEOTIDE SEQUENCE</scope>
    <source>
        <strain evidence="4">NF 2-5-3</strain>
    </source>
</reference>
<dbReference type="InterPro" id="IPR036663">
    <property type="entry name" value="Fumarylacetoacetase_C_sf"/>
</dbReference>
<evidence type="ECO:0000313" key="5">
    <source>
        <dbReference type="Proteomes" id="UP000321776"/>
    </source>
</evidence>
<dbReference type="GO" id="GO:0008704">
    <property type="term" value="F:5-carboxymethyl-2-hydroxymuconate delta-isomerase activity"/>
    <property type="evidence" value="ECO:0007669"/>
    <property type="project" value="InterPro"/>
</dbReference>
<dbReference type="Pfam" id="PF01557">
    <property type="entry name" value="FAA_hydrolase"/>
    <property type="match status" value="1"/>
</dbReference>
<accession>A0A5C6V2A0</accession>
<dbReference type="PANTHER" id="PTHR11820">
    <property type="entry name" value="ACYLPYRUVASE"/>
    <property type="match status" value="1"/>
</dbReference>
<evidence type="ECO:0000313" key="4">
    <source>
        <dbReference type="EMBL" id="TXC79134.1"/>
    </source>
</evidence>
<dbReference type="NCBIfam" id="TIGR02305">
    <property type="entry name" value="HpaG-N-term"/>
    <property type="match status" value="1"/>
</dbReference>
<keyword evidence="4" id="KW-0413">Isomerase</keyword>
<dbReference type="Proteomes" id="UP001481677">
    <property type="component" value="Unassembled WGS sequence"/>
</dbReference>
<dbReference type="RefSeq" id="WP_147236951.1">
    <property type="nucleotide sequence ID" value="NZ_JAZHFZ010000001.1"/>
</dbReference>
<evidence type="ECO:0000313" key="3">
    <source>
        <dbReference type="EMBL" id="MEM5338483.1"/>
    </source>
</evidence>
<proteinExistence type="predicted"/>
<feature type="domain" description="Fumarylacetoacetase-like C-terminal" evidence="2">
    <location>
        <begin position="43"/>
        <end position="242"/>
    </location>
</feature>
<name>A0A5C6V2A0_9BURK</name>
<keyword evidence="6" id="KW-1185">Reference proteome</keyword>
<evidence type="ECO:0000259" key="2">
    <source>
        <dbReference type="Pfam" id="PF01557"/>
    </source>
</evidence>
<dbReference type="EMBL" id="JAZHGA010000001">
    <property type="protein sequence ID" value="MEM5338483.1"/>
    <property type="molecule type" value="Genomic_DNA"/>
</dbReference>
<dbReference type="PANTHER" id="PTHR11820:SF114">
    <property type="entry name" value="4-HYDROXYPHENYLACETATE CATABOLISM PROTEIN"/>
    <property type="match status" value="1"/>
</dbReference>
<dbReference type="GO" id="GO:0018800">
    <property type="term" value="F:5-oxopent-3-ene-1,2,5-tricarboxylate decarboxylase activity"/>
    <property type="evidence" value="ECO:0007669"/>
    <property type="project" value="InterPro"/>
</dbReference>
<reference evidence="4 5" key="1">
    <citation type="journal article" date="2018" name="Int. J. Syst. Evol. Microbiol.">
        <title>Paraburkholderia azotifigens sp. nov., a nitrogen-fixing bacterium isolated from paddy soil.</title>
        <authorList>
            <person name="Choi G.M."/>
            <person name="Im W.T."/>
        </authorList>
    </citation>
    <scope>NUCLEOTIDE SEQUENCE [LARGE SCALE GENOMIC DNA]</scope>
    <source>
        <strain evidence="4 5">NF 2-5-3</strain>
    </source>
</reference>
<comment type="caution">
    <text evidence="4">The sequence shown here is derived from an EMBL/GenBank/DDBJ whole genome shotgun (WGS) entry which is preliminary data.</text>
</comment>
<dbReference type="Proteomes" id="UP000321776">
    <property type="component" value="Unassembled WGS sequence"/>
</dbReference>
<gene>
    <name evidence="4" type="ORF">FRZ40_32470</name>
    <name evidence="3" type="ORF">V4C56_02460</name>
</gene>
<evidence type="ECO:0000313" key="6">
    <source>
        <dbReference type="Proteomes" id="UP001481677"/>
    </source>
</evidence>
<dbReference type="SUPFAM" id="SSF56529">
    <property type="entry name" value="FAH"/>
    <property type="match status" value="1"/>
</dbReference>
<evidence type="ECO:0000256" key="1">
    <source>
        <dbReference type="ARBA" id="ARBA00022723"/>
    </source>
</evidence>
<dbReference type="AlphaFoldDB" id="A0A5C6V2A0"/>
<dbReference type="EMBL" id="VOQS01000005">
    <property type="protein sequence ID" value="TXC79134.1"/>
    <property type="molecule type" value="Genomic_DNA"/>
</dbReference>
<keyword evidence="3" id="KW-0378">Hydrolase</keyword>
<reference evidence="3 6" key="3">
    <citation type="submission" date="2024-01" db="EMBL/GenBank/DDBJ databases">
        <title>The diversity of rhizobia nodulating Mimosa spp. in eleven states of Brazil covering several biomes is determined by host plant, location, and edaphic factors.</title>
        <authorList>
            <person name="Rouws L."/>
            <person name="Barauna A."/>
            <person name="Beukes C."/>
            <person name="De Faria S.M."/>
            <person name="Gross E."/>
            <person name="Dos Reis Junior F.B."/>
            <person name="Simon M."/>
            <person name="Maluk M."/>
            <person name="Odee D.W."/>
            <person name="Kenicer G."/>
            <person name="Young J.P.W."/>
            <person name="Reis V.M."/>
            <person name="Zilli J."/>
            <person name="James E.K."/>
        </authorList>
    </citation>
    <scope>NUCLEOTIDE SEQUENCE [LARGE SCALE GENOMIC DNA]</scope>
    <source>
        <strain evidence="3 6">JPY530</strain>
    </source>
</reference>
<keyword evidence="1" id="KW-0479">Metal-binding</keyword>
<dbReference type="GO" id="GO:0016787">
    <property type="term" value="F:hydrolase activity"/>
    <property type="evidence" value="ECO:0007669"/>
    <property type="project" value="UniProtKB-KW"/>
</dbReference>
<dbReference type="InterPro" id="IPR011234">
    <property type="entry name" value="Fumarylacetoacetase-like_C"/>
</dbReference>
<organism evidence="4 5">
    <name type="scientific">Paraburkholderia azotifigens</name>
    <dbReference type="NCBI Taxonomy" id="2057004"/>
    <lineage>
        <taxon>Bacteria</taxon>
        <taxon>Pseudomonadati</taxon>
        <taxon>Pseudomonadota</taxon>
        <taxon>Betaproteobacteria</taxon>
        <taxon>Burkholderiales</taxon>
        <taxon>Burkholderiaceae</taxon>
        <taxon>Paraburkholderia</taxon>
    </lineage>
</organism>
<dbReference type="GO" id="GO:0046872">
    <property type="term" value="F:metal ion binding"/>
    <property type="evidence" value="ECO:0007669"/>
    <property type="project" value="UniProtKB-KW"/>
</dbReference>